<dbReference type="OrthoDB" id="446635at2759"/>
<dbReference type="Proteomes" id="UP000092993">
    <property type="component" value="Unassembled WGS sequence"/>
</dbReference>
<feature type="region of interest" description="Disordered" evidence="3">
    <location>
        <begin position="29"/>
        <end position="50"/>
    </location>
</feature>
<evidence type="ECO:0000313" key="6">
    <source>
        <dbReference type="Proteomes" id="UP000092993"/>
    </source>
</evidence>
<dbReference type="GO" id="GO:0000381">
    <property type="term" value="P:regulation of alternative mRNA splicing, via spliceosome"/>
    <property type="evidence" value="ECO:0007669"/>
    <property type="project" value="InterPro"/>
</dbReference>
<evidence type="ECO:0000256" key="3">
    <source>
        <dbReference type="SAM" id="MobiDB-lite"/>
    </source>
</evidence>
<gene>
    <name evidence="5" type="ORF">A0H81_04225</name>
</gene>
<keyword evidence="2" id="KW-0175">Coiled coil</keyword>
<keyword evidence="6" id="KW-1185">Reference proteome</keyword>
<feature type="domain" description="Nuclear speckle splicing regulatory protein 1 N-terminal" evidence="4">
    <location>
        <begin position="67"/>
        <end position="109"/>
    </location>
</feature>
<name>A0A1C7MEA9_GRIFR</name>
<comment type="similarity">
    <text evidence="1">Belongs to the NSRP1 family.</text>
</comment>
<dbReference type="STRING" id="5627.A0A1C7MEA9"/>
<reference evidence="5 6" key="1">
    <citation type="submission" date="2016-03" db="EMBL/GenBank/DDBJ databases">
        <title>Whole genome sequencing of Grifola frondosa 9006-11.</title>
        <authorList>
            <person name="Min B."/>
            <person name="Park H."/>
            <person name="Kim J.-G."/>
            <person name="Cho H."/>
            <person name="Oh Y.-L."/>
            <person name="Kong W.-S."/>
            <person name="Choi I.-G."/>
        </authorList>
    </citation>
    <scope>NUCLEOTIDE SEQUENCE [LARGE SCALE GENOMIC DNA]</scope>
    <source>
        <strain evidence="5 6">9006-11</strain>
    </source>
</reference>
<evidence type="ECO:0000259" key="4">
    <source>
        <dbReference type="Pfam" id="PF09745"/>
    </source>
</evidence>
<dbReference type="InterPro" id="IPR018612">
    <property type="entry name" value="NSRP1_N"/>
</dbReference>
<dbReference type="Pfam" id="PF09745">
    <property type="entry name" value="NSRP1_N"/>
    <property type="match status" value="1"/>
</dbReference>
<protein>
    <recommendedName>
        <fullName evidence="4">Nuclear speckle splicing regulatory protein 1 N-terminal domain-containing protein</fullName>
    </recommendedName>
</protein>
<evidence type="ECO:0000256" key="2">
    <source>
        <dbReference type="ARBA" id="ARBA00023054"/>
    </source>
</evidence>
<sequence>MKVSFSLKTKVTKPVRDAPSLKRTAAFASLDDDEPVDAAPTSSSDKGKVAANKQFIAQSVEMSKAMKQRIEAEKKVDATVYEYDEVWDKMQEAKLRQKEAKEADAKERKLDVAQIYAAC</sequence>
<proteinExistence type="inferred from homology"/>
<comment type="caution">
    <text evidence="5">The sequence shown here is derived from an EMBL/GenBank/DDBJ whole genome shotgun (WGS) entry which is preliminary data.</text>
</comment>
<organism evidence="5 6">
    <name type="scientific">Grifola frondosa</name>
    <name type="common">Maitake</name>
    <name type="synonym">Polyporus frondosus</name>
    <dbReference type="NCBI Taxonomy" id="5627"/>
    <lineage>
        <taxon>Eukaryota</taxon>
        <taxon>Fungi</taxon>
        <taxon>Dikarya</taxon>
        <taxon>Basidiomycota</taxon>
        <taxon>Agaricomycotina</taxon>
        <taxon>Agaricomycetes</taxon>
        <taxon>Polyporales</taxon>
        <taxon>Grifolaceae</taxon>
        <taxon>Grifola</taxon>
    </lineage>
</organism>
<evidence type="ECO:0000256" key="1">
    <source>
        <dbReference type="ARBA" id="ARBA00010126"/>
    </source>
</evidence>
<dbReference type="AlphaFoldDB" id="A0A1C7MEA9"/>
<accession>A0A1C7MEA9</accession>
<evidence type="ECO:0000313" key="5">
    <source>
        <dbReference type="EMBL" id="OBZ75148.1"/>
    </source>
</evidence>
<dbReference type="EMBL" id="LUGG01000004">
    <property type="protein sequence ID" value="OBZ75148.1"/>
    <property type="molecule type" value="Genomic_DNA"/>
</dbReference>